<proteinExistence type="inferred from homology"/>
<feature type="domain" description="YCII-related" evidence="3">
    <location>
        <begin position="3"/>
        <end position="116"/>
    </location>
</feature>
<accession>A0ABS8PJS7</accession>
<dbReference type="Proteomes" id="UP001199469">
    <property type="component" value="Unassembled WGS sequence"/>
</dbReference>
<comment type="similarity">
    <text evidence="1">Belongs to the YciI family.</text>
</comment>
<dbReference type="EMBL" id="JAJNDB010000009">
    <property type="protein sequence ID" value="MCD2197765.1"/>
    <property type="molecule type" value="Genomic_DNA"/>
</dbReference>
<organism evidence="4 5">
    <name type="scientific">Actinomycetospora endophytica</name>
    <dbReference type="NCBI Taxonomy" id="2291215"/>
    <lineage>
        <taxon>Bacteria</taxon>
        <taxon>Bacillati</taxon>
        <taxon>Actinomycetota</taxon>
        <taxon>Actinomycetes</taxon>
        <taxon>Pseudonocardiales</taxon>
        <taxon>Pseudonocardiaceae</taxon>
        <taxon>Actinomycetospora</taxon>
    </lineage>
</organism>
<comment type="caution">
    <text evidence="4">The sequence shown here is derived from an EMBL/GenBank/DDBJ whole genome shotgun (WGS) entry which is preliminary data.</text>
</comment>
<evidence type="ECO:0000313" key="4">
    <source>
        <dbReference type="EMBL" id="MCD2197765.1"/>
    </source>
</evidence>
<dbReference type="Gene3D" id="3.30.70.1060">
    <property type="entry name" value="Dimeric alpha+beta barrel"/>
    <property type="match status" value="1"/>
</dbReference>
<evidence type="ECO:0000259" key="3">
    <source>
        <dbReference type="Pfam" id="PF03795"/>
    </source>
</evidence>
<gene>
    <name evidence="4" type="ORF">LQ327_30780</name>
</gene>
<protein>
    <submittedName>
        <fullName evidence="4">YciI family protein</fullName>
    </submittedName>
</protein>
<dbReference type="RefSeq" id="WP_230740048.1">
    <property type="nucleotide sequence ID" value="NZ_JAJNDB010000009.1"/>
</dbReference>
<dbReference type="Pfam" id="PF03795">
    <property type="entry name" value="YCII"/>
    <property type="match status" value="1"/>
</dbReference>
<reference evidence="4 5" key="1">
    <citation type="submission" date="2021-11" db="EMBL/GenBank/DDBJ databases">
        <title>Draft genome sequence of Actinomycetospora sp. SF1 isolated from the rhizosphere soil.</title>
        <authorList>
            <person name="Duangmal K."/>
            <person name="Chantavorakit T."/>
        </authorList>
    </citation>
    <scope>NUCLEOTIDE SEQUENCE [LARGE SCALE GENOMIC DNA]</scope>
    <source>
        <strain evidence="4 5">TBRC 5722</strain>
    </source>
</reference>
<keyword evidence="5" id="KW-1185">Reference proteome</keyword>
<evidence type="ECO:0000256" key="2">
    <source>
        <dbReference type="SAM" id="MobiDB-lite"/>
    </source>
</evidence>
<name>A0ABS8PJS7_9PSEU</name>
<dbReference type="InterPro" id="IPR005545">
    <property type="entry name" value="YCII"/>
</dbReference>
<feature type="region of interest" description="Disordered" evidence="2">
    <location>
        <begin position="123"/>
        <end position="145"/>
    </location>
</feature>
<dbReference type="PANTHER" id="PTHR35174">
    <property type="entry name" value="BLL7171 PROTEIN-RELATED"/>
    <property type="match status" value="1"/>
</dbReference>
<dbReference type="InterPro" id="IPR011008">
    <property type="entry name" value="Dimeric_a/b-barrel"/>
</dbReference>
<sequence>MARYMLVLKYDEAVAMATPPDPAIFEEMGRFNTAMVDAGVLLAGEGLAPSSQGAVVTFPDSGGDGTTVSDGPFTEARELIGGFWILKVDSLDEAVSWARKAPFRAGERIEVRRVTEAEDFEGIAPESVLEQEKELRERAEQQHGG</sequence>
<dbReference type="SUPFAM" id="SSF54909">
    <property type="entry name" value="Dimeric alpha+beta barrel"/>
    <property type="match status" value="1"/>
</dbReference>
<feature type="compositionally biased region" description="Basic and acidic residues" evidence="2">
    <location>
        <begin position="130"/>
        <end position="145"/>
    </location>
</feature>
<evidence type="ECO:0000313" key="5">
    <source>
        <dbReference type="Proteomes" id="UP001199469"/>
    </source>
</evidence>
<evidence type="ECO:0000256" key="1">
    <source>
        <dbReference type="ARBA" id="ARBA00007689"/>
    </source>
</evidence>
<dbReference type="PANTHER" id="PTHR35174:SF4">
    <property type="entry name" value="BLL7163 PROTEIN"/>
    <property type="match status" value="1"/>
</dbReference>